<dbReference type="EMBL" id="JABFUD020000022">
    <property type="protein sequence ID" value="KAI5061921.1"/>
    <property type="molecule type" value="Genomic_DNA"/>
</dbReference>
<comment type="caution">
    <text evidence="2">The sequence shown here is derived from an EMBL/GenBank/DDBJ whole genome shotgun (WGS) entry which is preliminary data.</text>
</comment>
<dbReference type="OrthoDB" id="1871192at2759"/>
<proteinExistence type="predicted"/>
<gene>
    <name evidence="2" type="ORF">GOP47_0022460</name>
</gene>
<protein>
    <submittedName>
        <fullName evidence="2">Uncharacterized protein</fullName>
    </submittedName>
</protein>
<organism evidence="2 3">
    <name type="scientific">Adiantum capillus-veneris</name>
    <name type="common">Maidenhair fern</name>
    <dbReference type="NCBI Taxonomy" id="13818"/>
    <lineage>
        <taxon>Eukaryota</taxon>
        <taxon>Viridiplantae</taxon>
        <taxon>Streptophyta</taxon>
        <taxon>Embryophyta</taxon>
        <taxon>Tracheophyta</taxon>
        <taxon>Polypodiopsida</taxon>
        <taxon>Polypodiidae</taxon>
        <taxon>Polypodiales</taxon>
        <taxon>Pteridineae</taxon>
        <taxon>Pteridaceae</taxon>
        <taxon>Vittarioideae</taxon>
        <taxon>Adiantum</taxon>
    </lineage>
</organism>
<evidence type="ECO:0000256" key="1">
    <source>
        <dbReference type="SAM" id="SignalP"/>
    </source>
</evidence>
<reference evidence="2" key="1">
    <citation type="submission" date="2021-01" db="EMBL/GenBank/DDBJ databases">
        <title>Adiantum capillus-veneris genome.</title>
        <authorList>
            <person name="Fang Y."/>
            <person name="Liao Q."/>
        </authorList>
    </citation>
    <scope>NUCLEOTIDE SEQUENCE</scope>
    <source>
        <strain evidence="2">H3</strain>
        <tissue evidence="2">Leaf</tissue>
    </source>
</reference>
<keyword evidence="3" id="KW-1185">Reference proteome</keyword>
<sequence length="115" mass="12300">MSASLLLLPLLLLMLVCRVSYIVADSKLAQPALSGGQERGALSEADQLGLLNNVTDWEIIPHPGLANQFFNTSRRTLGSFRVCALCTCCGGRRSANGECLGGDTHNTLHAYSFCS</sequence>
<name>A0A9D4U7S8_ADICA</name>
<dbReference type="Proteomes" id="UP000886520">
    <property type="component" value="Chromosome 22"/>
</dbReference>
<accession>A0A9D4U7S8</accession>
<feature type="signal peptide" evidence="1">
    <location>
        <begin position="1"/>
        <end position="24"/>
    </location>
</feature>
<evidence type="ECO:0000313" key="2">
    <source>
        <dbReference type="EMBL" id="KAI5061921.1"/>
    </source>
</evidence>
<evidence type="ECO:0000313" key="3">
    <source>
        <dbReference type="Proteomes" id="UP000886520"/>
    </source>
</evidence>
<feature type="chain" id="PRO_5038584817" evidence="1">
    <location>
        <begin position="25"/>
        <end position="115"/>
    </location>
</feature>
<dbReference type="AlphaFoldDB" id="A0A9D4U7S8"/>
<keyword evidence="1" id="KW-0732">Signal</keyword>